<protein>
    <submittedName>
        <fullName evidence="5">Serine hydrolase</fullName>
    </submittedName>
</protein>
<dbReference type="InterPro" id="IPR001466">
    <property type="entry name" value="Beta-lactam-related"/>
</dbReference>
<reference evidence="5 6" key="1">
    <citation type="submission" date="2019-01" db="EMBL/GenBank/DDBJ databases">
        <title>Flavobacterium sp. nov.,isolated from freshwater.</title>
        <authorList>
            <person name="Zhang R."/>
            <person name="Du Z.-J."/>
        </authorList>
    </citation>
    <scope>NUCLEOTIDE SEQUENCE [LARGE SCALE GENOMIC DNA]</scope>
    <source>
        <strain evidence="5 6">1E403</strain>
    </source>
</reference>
<gene>
    <name evidence="5" type="ORF">EPI11_01310</name>
</gene>
<keyword evidence="5" id="KW-0378">Hydrolase</keyword>
<comment type="caution">
    <text evidence="5">The sequence shown here is derived from an EMBL/GenBank/DDBJ whole genome shotgun (WGS) entry which is preliminary data.</text>
</comment>
<evidence type="ECO:0000256" key="1">
    <source>
        <dbReference type="SAM" id="MobiDB-lite"/>
    </source>
</evidence>
<dbReference type="GO" id="GO:0016787">
    <property type="term" value="F:hydrolase activity"/>
    <property type="evidence" value="ECO:0007669"/>
    <property type="project" value="UniProtKB-KW"/>
</dbReference>
<dbReference type="InterPro" id="IPR012338">
    <property type="entry name" value="Beta-lactam/transpept-like"/>
</dbReference>
<keyword evidence="6" id="KW-1185">Reference proteome</keyword>
<dbReference type="RefSeq" id="WP_128388150.1">
    <property type="nucleotide sequence ID" value="NZ_SBII01000001.1"/>
</dbReference>
<feature type="domain" description="Peptidase S12 Pab87-related C-terminal" evidence="4">
    <location>
        <begin position="507"/>
        <end position="588"/>
    </location>
</feature>
<evidence type="ECO:0000256" key="2">
    <source>
        <dbReference type="SAM" id="SignalP"/>
    </source>
</evidence>
<dbReference type="EMBL" id="SBII01000001">
    <property type="protein sequence ID" value="RWX03595.1"/>
    <property type="molecule type" value="Genomic_DNA"/>
</dbReference>
<feature type="chain" id="PRO_5018775950" evidence="2">
    <location>
        <begin position="20"/>
        <end position="597"/>
    </location>
</feature>
<feature type="region of interest" description="Disordered" evidence="1">
    <location>
        <begin position="386"/>
        <end position="417"/>
    </location>
</feature>
<feature type="domain" description="Peptidase S12 Pab87-related C-terminal" evidence="4">
    <location>
        <begin position="406"/>
        <end position="503"/>
    </location>
</feature>
<proteinExistence type="predicted"/>
<evidence type="ECO:0000259" key="4">
    <source>
        <dbReference type="Pfam" id="PF11954"/>
    </source>
</evidence>
<organism evidence="5 6">
    <name type="scientific">Flavobacterium cerinum</name>
    <dbReference type="NCBI Taxonomy" id="2502784"/>
    <lineage>
        <taxon>Bacteria</taxon>
        <taxon>Pseudomonadati</taxon>
        <taxon>Bacteroidota</taxon>
        <taxon>Flavobacteriia</taxon>
        <taxon>Flavobacteriales</taxon>
        <taxon>Flavobacteriaceae</taxon>
        <taxon>Flavobacterium</taxon>
    </lineage>
</organism>
<dbReference type="AlphaFoldDB" id="A0A3S3R2A8"/>
<dbReference type="PANTHER" id="PTHR46825:SF15">
    <property type="entry name" value="BETA-LACTAMASE-RELATED DOMAIN-CONTAINING PROTEIN"/>
    <property type="match status" value="1"/>
</dbReference>
<name>A0A3S3R2A8_9FLAO</name>
<dbReference type="OrthoDB" id="1522765at2"/>
<dbReference type="SUPFAM" id="SSF56601">
    <property type="entry name" value="beta-lactamase/transpeptidase-like"/>
    <property type="match status" value="1"/>
</dbReference>
<keyword evidence="2" id="KW-0732">Signal</keyword>
<dbReference type="PANTHER" id="PTHR46825">
    <property type="entry name" value="D-ALANYL-D-ALANINE-CARBOXYPEPTIDASE/ENDOPEPTIDASE AMPH"/>
    <property type="match status" value="1"/>
</dbReference>
<dbReference type="Proteomes" id="UP000287527">
    <property type="component" value="Unassembled WGS sequence"/>
</dbReference>
<dbReference type="InterPro" id="IPR021860">
    <property type="entry name" value="Peptidase_S12_Pab87-rel_C"/>
</dbReference>
<dbReference type="Gene3D" id="3.40.710.10">
    <property type="entry name" value="DD-peptidase/beta-lactamase superfamily"/>
    <property type="match status" value="1"/>
</dbReference>
<sequence length="597" mass="67634">MKYFFTFILFLFTIMVSTAQTDKRLKGIEKELNALLKATKTSGFAVAVIKKDKVIYSSGFGYRDYENKIPVDSNTLFAIGSSTKAFTCAILGQLKNEGKLTFQDSPLKYVPNLKFYNNSLNENIIIEDLMSHRTGLPRHDISWYLFPTHSKDSLIQRIQYMEPSTGLRQQWQYNNFMFVLQGVIAEKITQKSWEDNIKERFFTPLGMTRSNTTIQEMKQASNAAFGYGLKDDAITKMDYYDIAGMSPAGSINSSVNDMGKWLISWVNNGKFNNQEILPDSYISEAISSHAVVGSDLPSKEMPNSFMSNYGYGWFISSYKGQYSVEHGGNIDGFSANVAFFPADDIGIVVLTNQNSSSLPTLVTNTVADRLLNVKRTDWVTYYKEKQENRKKRKEEAEKNDDKKANEESHTPSHALSSYTGLYSNPGYGTLELIIKNDSLFAILKNTKCYLKSKYYDIFDSYEIKNNKVEIDESLCFNFSTNDAGEISGLALKLEPTLDHPIQFKRKPKEITVDAETLNKYTGEYAIKGITIKVSVKNNKLRMLVPGQPEYELIATEKNMYKITTLDGFNVEFITSEDGAVKEVKLHQPNGKFTAVKK</sequence>
<dbReference type="InterPro" id="IPR050491">
    <property type="entry name" value="AmpC-like"/>
</dbReference>
<feature type="signal peptide" evidence="2">
    <location>
        <begin position="1"/>
        <end position="19"/>
    </location>
</feature>
<feature type="compositionally biased region" description="Basic and acidic residues" evidence="1">
    <location>
        <begin position="386"/>
        <end position="410"/>
    </location>
</feature>
<dbReference type="Pfam" id="PF00144">
    <property type="entry name" value="Beta-lactamase"/>
    <property type="match status" value="1"/>
</dbReference>
<dbReference type="Pfam" id="PF11954">
    <property type="entry name" value="DUF3471"/>
    <property type="match status" value="2"/>
</dbReference>
<feature type="domain" description="Beta-lactamase-related" evidence="3">
    <location>
        <begin position="33"/>
        <end position="356"/>
    </location>
</feature>
<accession>A0A3S3R2A8</accession>
<dbReference type="Gene3D" id="2.40.128.600">
    <property type="match status" value="1"/>
</dbReference>
<evidence type="ECO:0000313" key="6">
    <source>
        <dbReference type="Proteomes" id="UP000287527"/>
    </source>
</evidence>
<evidence type="ECO:0000259" key="3">
    <source>
        <dbReference type="Pfam" id="PF00144"/>
    </source>
</evidence>
<evidence type="ECO:0000313" key="5">
    <source>
        <dbReference type="EMBL" id="RWX03595.1"/>
    </source>
</evidence>